<dbReference type="InterPro" id="IPR013342">
    <property type="entry name" value="Mandelate_racemase_C"/>
</dbReference>
<dbReference type="SFLD" id="SFLDG00033">
    <property type="entry name" value="mannonate_dehydratase"/>
    <property type="match status" value="1"/>
</dbReference>
<dbReference type="InterPro" id="IPR013341">
    <property type="entry name" value="Mandelate_racemase_N_dom"/>
</dbReference>
<feature type="domain" description="Mandelate racemase/muconate lactonizing enzyme C-terminal" evidence="1">
    <location>
        <begin position="128"/>
        <end position="263"/>
    </location>
</feature>
<dbReference type="InterPro" id="IPR029065">
    <property type="entry name" value="Enolase_C-like"/>
</dbReference>
<dbReference type="Gene3D" id="3.20.20.120">
    <property type="entry name" value="Enolase-like C-terminal domain"/>
    <property type="match status" value="1"/>
</dbReference>
<dbReference type="SUPFAM" id="SSF54826">
    <property type="entry name" value="Enolase N-terminal domain-like"/>
    <property type="match status" value="1"/>
</dbReference>
<evidence type="ECO:0000259" key="1">
    <source>
        <dbReference type="SMART" id="SM00922"/>
    </source>
</evidence>
<gene>
    <name evidence="2" type="ORF">HIR71_00600</name>
</gene>
<dbReference type="NCBIfam" id="NF011654">
    <property type="entry name" value="PRK15072.1"/>
    <property type="match status" value="1"/>
</dbReference>
<dbReference type="InterPro" id="IPR018110">
    <property type="entry name" value="Mandel_Rmase/mucon_lact_enz_CS"/>
</dbReference>
<organism evidence="2 3">
    <name type="scientific">Cellulomonas fimi</name>
    <dbReference type="NCBI Taxonomy" id="1708"/>
    <lineage>
        <taxon>Bacteria</taxon>
        <taxon>Bacillati</taxon>
        <taxon>Actinomycetota</taxon>
        <taxon>Actinomycetes</taxon>
        <taxon>Micrococcales</taxon>
        <taxon>Cellulomonadaceae</taxon>
        <taxon>Cellulomonas</taxon>
    </lineage>
</organism>
<dbReference type="Pfam" id="PF13378">
    <property type="entry name" value="MR_MLE_C"/>
    <property type="match status" value="1"/>
</dbReference>
<dbReference type="InterPro" id="IPR029017">
    <property type="entry name" value="Enolase-like_N"/>
</dbReference>
<keyword evidence="3" id="KW-1185">Reference proteome</keyword>
<dbReference type="PANTHER" id="PTHR48080:SF6">
    <property type="entry name" value="STARVATION-SENSING PROTEIN RSPA"/>
    <property type="match status" value="1"/>
</dbReference>
<dbReference type="InterPro" id="IPR036849">
    <property type="entry name" value="Enolase-like_C_sf"/>
</dbReference>
<reference evidence="2 3" key="1">
    <citation type="submission" date="2020-04" db="EMBL/GenBank/DDBJ databases">
        <title>Sequencing and Assembly of C. fimi.</title>
        <authorList>
            <person name="Ramsey A.R."/>
        </authorList>
    </citation>
    <scope>NUCLEOTIDE SEQUENCE [LARGE SCALE GENOMIC DNA]</scope>
    <source>
        <strain evidence="2 3">SB</strain>
    </source>
</reference>
<dbReference type="PANTHER" id="PTHR48080">
    <property type="entry name" value="D-GALACTONATE DEHYDRATASE-RELATED"/>
    <property type="match status" value="1"/>
</dbReference>
<dbReference type="AlphaFoldDB" id="A0A7Y0QH24"/>
<sequence>MKIEAVDIVVTSPGRNFVTLKLTTTDGVVGLGDATLNGRELAVASYLRDHVAPLLVGREADDIEDTWQYLYRGPYWRRGPVTMSAIAAVDMALWDIKGKAAGMPVYQLLGGRSRRGALAYAHTSGSTIESLFTSIQNHLDEGFRAIRIQTGVPGLKKVYGVGADQAKGQKYDYEPAGRTTIPVEEGWDTGYYLRHIPTVFEAVRAEFGPAMPLLHDAHHRLTPNQAAQLGRSLEPYDLFWLEDVTPGENQEGLRRVRSQTTTPLAIGEVFNSVFDYQTLITEQLIDYVRSSATHTGGITGLRKIMDFAAIYQIKSGFHGPTDVSPVGMAANLHLDIALHNFGIQEYMPHNARTLEVFRTGYTFTDGLLDPGETPGLGVELDEEAAAAHPYTPAYLPVNRLLDGTVHDW</sequence>
<dbReference type="InterPro" id="IPR034589">
    <property type="entry name" value="D-mannonate_dehydratase-like"/>
</dbReference>
<dbReference type="GO" id="GO:0000287">
    <property type="term" value="F:magnesium ion binding"/>
    <property type="evidence" value="ECO:0007669"/>
    <property type="project" value="UniProtKB-ARBA"/>
</dbReference>
<dbReference type="GO" id="GO:0016052">
    <property type="term" value="P:carbohydrate catabolic process"/>
    <property type="evidence" value="ECO:0007669"/>
    <property type="project" value="UniProtKB-ARBA"/>
</dbReference>
<dbReference type="Pfam" id="PF02746">
    <property type="entry name" value="MR_MLE_N"/>
    <property type="match status" value="1"/>
</dbReference>
<dbReference type="SUPFAM" id="SSF51604">
    <property type="entry name" value="Enolase C-terminal domain-like"/>
    <property type="match status" value="1"/>
</dbReference>
<dbReference type="InterPro" id="IPR034593">
    <property type="entry name" value="DgoD-like"/>
</dbReference>
<dbReference type="SMART" id="SM00922">
    <property type="entry name" value="MR_MLE"/>
    <property type="match status" value="1"/>
</dbReference>
<dbReference type="Gene3D" id="3.30.390.10">
    <property type="entry name" value="Enolase-like, N-terminal domain"/>
    <property type="match status" value="1"/>
</dbReference>
<dbReference type="GO" id="GO:0008927">
    <property type="term" value="F:mannonate dehydratase activity"/>
    <property type="evidence" value="ECO:0007669"/>
    <property type="project" value="UniProtKB-ARBA"/>
</dbReference>
<dbReference type="SFLD" id="SFLDS00001">
    <property type="entry name" value="Enolase"/>
    <property type="match status" value="1"/>
</dbReference>
<evidence type="ECO:0000313" key="2">
    <source>
        <dbReference type="EMBL" id="NMR18737.1"/>
    </source>
</evidence>
<accession>A0A7Y0QH24</accession>
<dbReference type="PROSITE" id="PS00908">
    <property type="entry name" value="MR_MLE_1"/>
    <property type="match status" value="1"/>
</dbReference>
<name>A0A7Y0QH24_CELFI</name>
<comment type="caution">
    <text evidence="2">The sequence shown here is derived from an EMBL/GenBank/DDBJ whole genome shotgun (WGS) entry which is preliminary data.</text>
</comment>
<dbReference type="GO" id="GO:0009063">
    <property type="term" value="P:amino acid catabolic process"/>
    <property type="evidence" value="ECO:0007669"/>
    <property type="project" value="InterPro"/>
</dbReference>
<protein>
    <submittedName>
        <fullName evidence="2">D-galactonate dehydratase family protein</fullName>
    </submittedName>
</protein>
<dbReference type="Proteomes" id="UP000562124">
    <property type="component" value="Unassembled WGS sequence"/>
</dbReference>
<dbReference type="EMBL" id="JABCJJ010000001">
    <property type="protein sequence ID" value="NMR18737.1"/>
    <property type="molecule type" value="Genomic_DNA"/>
</dbReference>
<proteinExistence type="predicted"/>
<dbReference type="NCBIfam" id="NF043051">
    <property type="entry name" value="ManoateDhtManD"/>
    <property type="match status" value="1"/>
</dbReference>
<dbReference type="RefSeq" id="WP_169322847.1">
    <property type="nucleotide sequence ID" value="NZ_JABCJJ010000001.1"/>
</dbReference>
<evidence type="ECO:0000313" key="3">
    <source>
        <dbReference type="Proteomes" id="UP000562124"/>
    </source>
</evidence>